<name>D4XEV4_9BURK</name>
<sequence length="51" mass="5719">MVHCEGGFSRSCAVVLGLHKLYGYEVDMSELEQANPSTVQVLRRQPAAKRR</sequence>
<accession>D4XEV4</accession>
<proteinExistence type="predicted"/>
<dbReference type="AlphaFoldDB" id="D4XEV4"/>
<dbReference type="EMBL" id="ADMS01000094">
    <property type="protein sequence ID" value="EFF74631.1"/>
    <property type="molecule type" value="Genomic_DNA"/>
</dbReference>
<evidence type="ECO:0000313" key="1">
    <source>
        <dbReference type="EMBL" id="EFF74631.1"/>
    </source>
</evidence>
<dbReference type="Proteomes" id="UP000004510">
    <property type="component" value="Unassembled WGS sequence"/>
</dbReference>
<gene>
    <name evidence="1" type="ORF">HMPREF0004_4001</name>
</gene>
<organism evidence="1 2">
    <name type="scientific">Achromobacter piechaudii ATCC 43553</name>
    <dbReference type="NCBI Taxonomy" id="742159"/>
    <lineage>
        <taxon>Bacteria</taxon>
        <taxon>Pseudomonadati</taxon>
        <taxon>Pseudomonadota</taxon>
        <taxon>Betaproteobacteria</taxon>
        <taxon>Burkholderiales</taxon>
        <taxon>Alcaligenaceae</taxon>
        <taxon>Achromobacter</taxon>
    </lineage>
</organism>
<reference evidence="2" key="1">
    <citation type="submission" date="2010-03" db="EMBL/GenBank/DDBJ databases">
        <title>Complete sequence of Mobiluncus curtisii ATCC 43063.</title>
        <authorList>
            <person name="Muzny D."/>
            <person name="Qin X."/>
            <person name="Deng J."/>
            <person name="Jiang H."/>
            <person name="Liu Y."/>
            <person name="Qu J."/>
            <person name="Song X.-Z."/>
            <person name="Zhang L."/>
            <person name="Thornton R."/>
            <person name="Coyle M."/>
            <person name="Francisco L."/>
            <person name="Jackson L."/>
            <person name="Javaid M."/>
            <person name="Korchina V."/>
            <person name="Kovar C."/>
            <person name="Mata R."/>
            <person name="Mathew T."/>
            <person name="Ngo R."/>
            <person name="Nguyen L."/>
            <person name="Nguyen N."/>
            <person name="Okwuonu G."/>
            <person name="Ongeri F."/>
            <person name="Pham C."/>
            <person name="Simmons D."/>
            <person name="Wilczek-Boney K."/>
            <person name="Hale W."/>
            <person name="Jakkamsetti A."/>
            <person name="Pham P."/>
            <person name="Ruth R."/>
            <person name="San Lucas F."/>
            <person name="Warren J."/>
            <person name="Zhang J."/>
            <person name="Zhao Z."/>
            <person name="Zhou C."/>
            <person name="Zhu D."/>
            <person name="Lee S."/>
            <person name="Bess C."/>
            <person name="Blankenburg K."/>
            <person name="Forbes L."/>
            <person name="Fu Q."/>
            <person name="Gubbala S."/>
            <person name="Hirani K."/>
            <person name="Jayaseelan J.C."/>
            <person name="Lara F."/>
            <person name="Munidasa M."/>
            <person name="Palculict T."/>
            <person name="Patil S."/>
            <person name="Pu L.-L."/>
            <person name="Saada N."/>
            <person name="Tang L."/>
            <person name="Weissenberger G."/>
            <person name="Zhu Y."/>
            <person name="Hemphill L."/>
            <person name="Shang Y."/>
            <person name="Youmans B."/>
            <person name="Ayvaz T."/>
            <person name="Ross M."/>
            <person name="Santibanez J."/>
            <person name="Aqrawi P."/>
            <person name="Gross S."/>
            <person name="Joshi V."/>
            <person name="Fowler G."/>
            <person name="Nazareth L."/>
            <person name="Reid J."/>
            <person name="Worley K."/>
            <person name="Petrosino J."/>
            <person name="Highlander S."/>
            <person name="Gibbs R."/>
            <person name="Gibbs R."/>
        </authorList>
    </citation>
    <scope>NUCLEOTIDE SEQUENCE [LARGE SCALE GENOMIC DNA]</scope>
    <source>
        <strain evidence="2">ATCC 43553</strain>
    </source>
</reference>
<protein>
    <submittedName>
        <fullName evidence="1">Uncharacterized protein</fullName>
    </submittedName>
</protein>
<dbReference type="HOGENOM" id="CLU_3094407_0_0_4"/>
<evidence type="ECO:0000313" key="2">
    <source>
        <dbReference type="Proteomes" id="UP000004510"/>
    </source>
</evidence>
<comment type="caution">
    <text evidence="1">The sequence shown here is derived from an EMBL/GenBank/DDBJ whole genome shotgun (WGS) entry which is preliminary data.</text>
</comment>